<evidence type="ECO:0000313" key="32">
    <source>
        <dbReference type="Proteomes" id="UP000617951"/>
    </source>
</evidence>
<evidence type="ECO:0000256" key="27">
    <source>
        <dbReference type="SAM" id="MobiDB-lite"/>
    </source>
</evidence>
<dbReference type="SUPFAM" id="SSF53955">
    <property type="entry name" value="Lysozyme-like"/>
    <property type="match status" value="1"/>
</dbReference>
<evidence type="ECO:0000256" key="14">
    <source>
        <dbReference type="ARBA" id="ARBA00022801"/>
    </source>
</evidence>
<dbReference type="SUPFAM" id="SSF56601">
    <property type="entry name" value="beta-lactamase/transpeptidase-like"/>
    <property type="match status" value="1"/>
</dbReference>
<keyword evidence="9" id="KW-0121">Carboxypeptidase</keyword>
<evidence type="ECO:0000313" key="31">
    <source>
        <dbReference type="EMBL" id="MBC8537652.1"/>
    </source>
</evidence>
<evidence type="ECO:0000256" key="10">
    <source>
        <dbReference type="ARBA" id="ARBA00022670"/>
    </source>
</evidence>
<comment type="similarity">
    <text evidence="4">In the C-terminal section; belongs to the transpeptidase family.</text>
</comment>
<dbReference type="InterPro" id="IPR050396">
    <property type="entry name" value="Glycosyltr_51/Transpeptidase"/>
</dbReference>
<keyword evidence="11" id="KW-0328">Glycosyltransferase</keyword>
<keyword evidence="22" id="KW-0961">Cell wall biogenesis/degradation</keyword>
<dbReference type="GO" id="GO:0046677">
    <property type="term" value="P:response to antibiotic"/>
    <property type="evidence" value="ECO:0007669"/>
    <property type="project" value="UniProtKB-KW"/>
</dbReference>
<keyword evidence="21" id="KW-0511">Multifunctional enzyme</keyword>
<dbReference type="FunFam" id="1.10.3810.10:FF:000001">
    <property type="entry name" value="Penicillin-binding protein 1A"/>
    <property type="match status" value="1"/>
</dbReference>
<dbReference type="GO" id="GO:0006508">
    <property type="term" value="P:proteolysis"/>
    <property type="evidence" value="ECO:0007669"/>
    <property type="project" value="UniProtKB-KW"/>
</dbReference>
<comment type="pathway">
    <text evidence="26">Glycan biosynthesis.</text>
</comment>
<evidence type="ECO:0000256" key="17">
    <source>
        <dbReference type="ARBA" id="ARBA00022984"/>
    </source>
</evidence>
<evidence type="ECO:0000256" key="20">
    <source>
        <dbReference type="ARBA" id="ARBA00023251"/>
    </source>
</evidence>
<evidence type="ECO:0000256" key="25">
    <source>
        <dbReference type="ARBA" id="ARBA00049902"/>
    </source>
</evidence>
<dbReference type="Gene3D" id="1.10.3810.10">
    <property type="entry name" value="Biosynthetic peptidoglycan transglycosylase-like"/>
    <property type="match status" value="1"/>
</dbReference>
<keyword evidence="18 28" id="KW-1133">Transmembrane helix</keyword>
<dbReference type="RefSeq" id="WP_249279539.1">
    <property type="nucleotide sequence ID" value="NZ_JACRSS010000001.1"/>
</dbReference>
<keyword evidence="19 28" id="KW-0472">Membrane</keyword>
<evidence type="ECO:0000256" key="11">
    <source>
        <dbReference type="ARBA" id="ARBA00022676"/>
    </source>
</evidence>
<organism evidence="31 32">
    <name type="scientific">Guopingia tenuis</name>
    <dbReference type="NCBI Taxonomy" id="2763656"/>
    <lineage>
        <taxon>Bacteria</taxon>
        <taxon>Bacillati</taxon>
        <taxon>Bacillota</taxon>
        <taxon>Clostridia</taxon>
        <taxon>Christensenellales</taxon>
        <taxon>Christensenellaceae</taxon>
        <taxon>Guopingia</taxon>
    </lineage>
</organism>
<dbReference type="GO" id="GO:0008658">
    <property type="term" value="F:penicillin binding"/>
    <property type="evidence" value="ECO:0007669"/>
    <property type="project" value="InterPro"/>
</dbReference>
<keyword evidence="20" id="KW-0046">Antibiotic resistance</keyword>
<evidence type="ECO:0000256" key="8">
    <source>
        <dbReference type="ARBA" id="ARBA00022475"/>
    </source>
</evidence>
<feature type="transmembrane region" description="Helical" evidence="28">
    <location>
        <begin position="110"/>
        <end position="141"/>
    </location>
</feature>
<evidence type="ECO:0000256" key="7">
    <source>
        <dbReference type="ARBA" id="ARBA00018638"/>
    </source>
</evidence>
<evidence type="ECO:0000256" key="18">
    <source>
        <dbReference type="ARBA" id="ARBA00022989"/>
    </source>
</evidence>
<gene>
    <name evidence="31" type="ORF">H8693_01745</name>
</gene>
<evidence type="ECO:0000256" key="28">
    <source>
        <dbReference type="SAM" id="Phobius"/>
    </source>
</evidence>
<comment type="pathway">
    <text evidence="3">Cell wall biogenesis; peptidoglycan biosynthesis.</text>
</comment>
<evidence type="ECO:0000259" key="29">
    <source>
        <dbReference type="Pfam" id="PF00905"/>
    </source>
</evidence>
<dbReference type="GO" id="GO:0009002">
    <property type="term" value="F:serine-type D-Ala-D-Ala carboxypeptidase activity"/>
    <property type="evidence" value="ECO:0007669"/>
    <property type="project" value="UniProtKB-EC"/>
</dbReference>
<comment type="catalytic activity">
    <reaction evidence="23">
        <text>Preferential cleavage: (Ac)2-L-Lys-D-Ala-|-D-Ala. Also transpeptidation of peptidyl-alanyl moieties that are N-acyl substituents of D-alanine.</text>
        <dbReference type="EC" id="3.4.16.4"/>
    </reaction>
</comment>
<feature type="region of interest" description="Disordered" evidence="27">
    <location>
        <begin position="948"/>
        <end position="995"/>
    </location>
</feature>
<evidence type="ECO:0000256" key="26">
    <source>
        <dbReference type="ARBA" id="ARBA00060592"/>
    </source>
</evidence>
<dbReference type="GO" id="GO:0009252">
    <property type="term" value="P:peptidoglycan biosynthetic process"/>
    <property type="evidence" value="ECO:0007669"/>
    <property type="project" value="UniProtKB-KW"/>
</dbReference>
<evidence type="ECO:0000256" key="1">
    <source>
        <dbReference type="ARBA" id="ARBA00002624"/>
    </source>
</evidence>
<dbReference type="PANTHER" id="PTHR32282:SF11">
    <property type="entry name" value="PENICILLIN-BINDING PROTEIN 1B"/>
    <property type="match status" value="1"/>
</dbReference>
<dbReference type="InterPro" id="IPR012338">
    <property type="entry name" value="Beta-lactam/transpept-like"/>
</dbReference>
<reference evidence="31" key="1">
    <citation type="submission" date="2020-08" db="EMBL/GenBank/DDBJ databases">
        <title>Genome public.</title>
        <authorList>
            <person name="Liu C."/>
            <person name="Sun Q."/>
        </authorList>
    </citation>
    <scope>NUCLEOTIDE SEQUENCE</scope>
    <source>
        <strain evidence="31">NSJ-63</strain>
    </source>
</reference>
<evidence type="ECO:0000256" key="22">
    <source>
        <dbReference type="ARBA" id="ARBA00023316"/>
    </source>
</evidence>
<keyword evidence="12" id="KW-0808">Transferase</keyword>
<evidence type="ECO:0000256" key="6">
    <source>
        <dbReference type="ARBA" id="ARBA00012448"/>
    </source>
</evidence>
<evidence type="ECO:0000256" key="12">
    <source>
        <dbReference type="ARBA" id="ARBA00022679"/>
    </source>
</evidence>
<keyword evidence="13 28" id="KW-0812">Transmembrane</keyword>
<evidence type="ECO:0000256" key="19">
    <source>
        <dbReference type="ARBA" id="ARBA00023136"/>
    </source>
</evidence>
<dbReference type="Gene3D" id="3.40.710.10">
    <property type="entry name" value="DD-peptidase/beta-lactamase superfamily"/>
    <property type="match status" value="1"/>
</dbReference>
<comment type="similarity">
    <text evidence="5">In the N-terminal section; belongs to the glycosyltransferase 51 family.</text>
</comment>
<name>A0A926DH28_9FIRM</name>
<evidence type="ECO:0000256" key="9">
    <source>
        <dbReference type="ARBA" id="ARBA00022645"/>
    </source>
</evidence>
<keyword evidence="15" id="KW-0133">Cell shape</keyword>
<dbReference type="GO" id="GO:0008955">
    <property type="term" value="F:peptidoglycan glycosyltransferase activity"/>
    <property type="evidence" value="ECO:0007669"/>
    <property type="project" value="UniProtKB-EC"/>
</dbReference>
<evidence type="ECO:0000256" key="2">
    <source>
        <dbReference type="ARBA" id="ARBA00004401"/>
    </source>
</evidence>
<comment type="subcellular location">
    <subcellularLocation>
        <location evidence="2">Cell membrane</location>
        <topology evidence="2">Single-pass type II membrane protein</topology>
    </subcellularLocation>
</comment>
<keyword evidence="10" id="KW-0645">Protease</keyword>
<evidence type="ECO:0000256" key="16">
    <source>
        <dbReference type="ARBA" id="ARBA00022968"/>
    </source>
</evidence>
<evidence type="ECO:0000256" key="23">
    <source>
        <dbReference type="ARBA" id="ARBA00034000"/>
    </source>
</evidence>
<protein>
    <recommendedName>
        <fullName evidence="7">Penicillin-binding protein 1A</fullName>
        <ecNumber evidence="24">2.4.99.28</ecNumber>
        <ecNumber evidence="6">3.4.16.4</ecNumber>
    </recommendedName>
</protein>
<dbReference type="InterPro" id="IPR023346">
    <property type="entry name" value="Lysozyme-like_dom_sf"/>
</dbReference>
<feature type="compositionally biased region" description="Pro residues" evidence="27">
    <location>
        <begin position="960"/>
        <end position="982"/>
    </location>
</feature>
<feature type="domain" description="Glycosyl transferase family 51" evidence="30">
    <location>
        <begin position="170"/>
        <end position="350"/>
    </location>
</feature>
<evidence type="ECO:0000256" key="13">
    <source>
        <dbReference type="ARBA" id="ARBA00022692"/>
    </source>
</evidence>
<keyword evidence="17" id="KW-0573">Peptidoglycan synthesis</keyword>
<proteinExistence type="inferred from homology"/>
<dbReference type="AlphaFoldDB" id="A0A926DH28"/>
<evidence type="ECO:0000259" key="30">
    <source>
        <dbReference type="Pfam" id="PF00912"/>
    </source>
</evidence>
<dbReference type="Pfam" id="PF00905">
    <property type="entry name" value="Transpeptidase"/>
    <property type="match status" value="1"/>
</dbReference>
<keyword evidence="14" id="KW-0378">Hydrolase</keyword>
<dbReference type="GO" id="GO:0008360">
    <property type="term" value="P:regulation of cell shape"/>
    <property type="evidence" value="ECO:0007669"/>
    <property type="project" value="UniProtKB-KW"/>
</dbReference>
<evidence type="ECO:0000256" key="15">
    <source>
        <dbReference type="ARBA" id="ARBA00022960"/>
    </source>
</evidence>
<feature type="domain" description="Penicillin-binding protein transpeptidase" evidence="29">
    <location>
        <begin position="477"/>
        <end position="728"/>
    </location>
</feature>
<keyword evidence="32" id="KW-1185">Reference proteome</keyword>
<evidence type="ECO:0000256" key="21">
    <source>
        <dbReference type="ARBA" id="ARBA00023268"/>
    </source>
</evidence>
<dbReference type="GO" id="GO:0030288">
    <property type="term" value="C:outer membrane-bounded periplasmic space"/>
    <property type="evidence" value="ECO:0007669"/>
    <property type="project" value="TreeGrafter"/>
</dbReference>
<dbReference type="Pfam" id="PF00912">
    <property type="entry name" value="Transgly"/>
    <property type="match status" value="1"/>
</dbReference>
<evidence type="ECO:0000256" key="24">
    <source>
        <dbReference type="ARBA" id="ARBA00044770"/>
    </source>
</evidence>
<dbReference type="GO" id="GO:0071555">
    <property type="term" value="P:cell wall organization"/>
    <property type="evidence" value="ECO:0007669"/>
    <property type="project" value="UniProtKB-KW"/>
</dbReference>
<dbReference type="GO" id="GO:0005886">
    <property type="term" value="C:plasma membrane"/>
    <property type="evidence" value="ECO:0007669"/>
    <property type="project" value="UniProtKB-SubCell"/>
</dbReference>
<evidence type="ECO:0000256" key="4">
    <source>
        <dbReference type="ARBA" id="ARBA00007090"/>
    </source>
</evidence>
<dbReference type="InterPro" id="IPR001460">
    <property type="entry name" value="PCN-bd_Tpept"/>
</dbReference>
<accession>A0A926DH28</accession>
<evidence type="ECO:0000256" key="3">
    <source>
        <dbReference type="ARBA" id="ARBA00004752"/>
    </source>
</evidence>
<evidence type="ECO:0000256" key="5">
    <source>
        <dbReference type="ARBA" id="ARBA00007739"/>
    </source>
</evidence>
<sequence length="995" mass="107453">MKDKFTNKIILFFQNCGRSIKNFFQKLWAWILYGIQWIPAIFTHNKPEKPDFSGGMASPAGGDSTIVFDANQLKKTDADVTGATKAFRSAADTPEENPSLFKKRERPAPFWLGAILTTVKVAFLALIILVAVAIGAVFGVANAYLGTTPELDIAQISDQVRTSYIYDDEGQLITTYAGVENQEYASLDEIPELLQQAVIAVEDVRFYHHSGVDLKRLLGAFVSNMSNSSVSGGSTITQQLIKNQLLSPERSYKRKIQEASLALELETKYSKEQILEAYLNTIPLGGTNIGVKAAAMDYFGKELDELTLRECACLAGVTQYPYAYNPRRAYYVLKDTTTLDKRINTVLERMYTAGYITLEEKEAAANDTLVVREKSTTQDMYDLPHFVEYAVYDVVTNLLEARNLEDKSVNRAAIENELRTKGYKIYTTVDREMQTEMQDTFATYDNYPKMRYSSDSSKTTGTNADGTPMVTIYPQVGAVVIDQSTGQIKSMVGSRTEPTAKKLRNRAYQNRVSIGSTIKPLAVYGPALDKGAGLGTIIANIPAPITGWTSDPGYPETSHGNSYGPVTIRTGIKSSLNIVAARTLADLVGLEDSYEYLVNLGVDPSQINKDLVGLAMGSSGVTPLELTAAYACIANGGEYIEPISFTKVEDSEGNILLEAENCQERRQVFKPSTAYMLVDAMTTATASGTGTRARLNGMTTAGKTGTVTQRKGMTFAGITPYYTSAVWVGHDDYKKLASGDAGRWAAPLWKAYMTKVVEGLPDKDILPGTAADYGVTKYSVCSVSGKKAVSGCPTTSDYFAVGTMPTESCDVHVTANICTESNELASEYCPAELVHSGAAVSFPEDSPYLKLSASMLRTIFPNLYTGSQETCHIHTAEWAANQQNITAAVASAQSAISSAQSFMQNNASRLTSTQIATLNQLIANLNALINSETPDATAISSATSALNSTKNSMEAALPDVPSPSPSTTPVPSPSPSATPSPSPSTSDDGNGPGNE</sequence>
<dbReference type="PANTHER" id="PTHR32282">
    <property type="entry name" value="BINDING PROTEIN TRANSPEPTIDASE, PUTATIVE-RELATED"/>
    <property type="match status" value="1"/>
</dbReference>
<dbReference type="EC" id="3.4.16.4" evidence="6"/>
<keyword evidence="16" id="KW-0735">Signal-anchor</keyword>
<dbReference type="EC" id="2.4.99.28" evidence="24"/>
<comment type="function">
    <text evidence="1">Cell wall formation. Synthesis of cross-linked peptidoglycan from the lipid intermediates. The enzyme has a penicillin-insensitive transglycosylase N-terminal domain (formation of linear glycan strands) and a penicillin-sensitive transpeptidase C-terminal domain (cross-linking of the peptide subunits).</text>
</comment>
<comment type="catalytic activity">
    <reaction evidence="25">
        <text>[GlcNAc-(1-&gt;4)-Mur2Ac(oyl-L-Ala-gamma-D-Glu-L-Lys-D-Ala-D-Ala)](n)-di-trans,octa-cis-undecaprenyl diphosphate + beta-D-GlcNAc-(1-&gt;4)-Mur2Ac(oyl-L-Ala-gamma-D-Glu-L-Lys-D-Ala-D-Ala)-di-trans,octa-cis-undecaprenyl diphosphate = [GlcNAc-(1-&gt;4)-Mur2Ac(oyl-L-Ala-gamma-D-Glu-L-Lys-D-Ala-D-Ala)](n+1)-di-trans,octa-cis-undecaprenyl diphosphate + di-trans,octa-cis-undecaprenyl diphosphate + H(+)</text>
        <dbReference type="Rhea" id="RHEA:23708"/>
        <dbReference type="Rhea" id="RHEA-COMP:9602"/>
        <dbReference type="Rhea" id="RHEA-COMP:9603"/>
        <dbReference type="ChEBI" id="CHEBI:15378"/>
        <dbReference type="ChEBI" id="CHEBI:58405"/>
        <dbReference type="ChEBI" id="CHEBI:60033"/>
        <dbReference type="ChEBI" id="CHEBI:78435"/>
        <dbReference type="EC" id="2.4.99.28"/>
    </reaction>
</comment>
<comment type="caution">
    <text evidence="31">The sequence shown here is derived from an EMBL/GenBank/DDBJ whole genome shotgun (WGS) entry which is preliminary data.</text>
</comment>
<keyword evidence="8" id="KW-1003">Cell membrane</keyword>
<dbReference type="InterPro" id="IPR001264">
    <property type="entry name" value="Glyco_trans_51"/>
</dbReference>
<dbReference type="InterPro" id="IPR036950">
    <property type="entry name" value="PBP_transglycosylase"/>
</dbReference>
<dbReference type="EMBL" id="JACRSS010000001">
    <property type="protein sequence ID" value="MBC8537652.1"/>
    <property type="molecule type" value="Genomic_DNA"/>
</dbReference>
<dbReference type="Proteomes" id="UP000617951">
    <property type="component" value="Unassembled WGS sequence"/>
</dbReference>